<evidence type="ECO:0000313" key="2">
    <source>
        <dbReference type="Proteomes" id="UP000037747"/>
    </source>
</evidence>
<protein>
    <submittedName>
        <fullName evidence="1">Uncharacterized protein</fullName>
    </submittedName>
</protein>
<dbReference type="Proteomes" id="UP000037747">
    <property type="component" value="Unassembled WGS sequence"/>
</dbReference>
<organism evidence="1 2">
    <name type="scientific">Halorubrum tropicale</name>
    <dbReference type="NCBI Taxonomy" id="1765655"/>
    <lineage>
        <taxon>Archaea</taxon>
        <taxon>Methanobacteriati</taxon>
        <taxon>Methanobacteriota</taxon>
        <taxon>Stenosarchaea group</taxon>
        <taxon>Halobacteria</taxon>
        <taxon>Halobacteriales</taxon>
        <taxon>Haloferacaceae</taxon>
        <taxon>Halorubrum</taxon>
    </lineage>
</organism>
<sequence length="630" mass="70808">MSRMSEENGAEMERGIAQVMHDMGPGAVFSFARSGITMKVDEWRAEPLEGIDSGLVADHLAGRVESFRNGDQPPWRDIRDRGMDFYRVTSVSGEFFPTTVVCKECNAVTYRDTPKGLRQVGGSCPRGDCSGDLQQIQFVLVHDCGTVTNLTPSPCDSCEALDHIYLKRGAPESLRTWSFRCDRCPSHKEELSGYCEGCGDYIGVATPVESGSVYYAQRDAIVEIPPIGVSEADIPYGEGWARVLMAAHLENPDLGADDIPVEKVAATEGIDEEQIENYVDKLGEENREIVLEMIRDLSPGDGFSRNAVVAMNEKDVTAPDDRNWHTLVAHQLFAYLRCTRGYQGVRADIEDVDRHPTPRSLDEFVEDDDFVEKHPEAKYYRKNLETLNVSDAWVVDNFPLLNLLFGYTRDSPSAGETDLQPFEHPYDDETLAIYGDRSPSEAIVLELDRRAIIEWLLENSTLVKRDAPDLNDDQALKQWFLENVDPREIQNPFTPIEDPMTEDVYTLIHSMSHALMSTASEQCGLDRDSISELLLPNVPAIILYAESMEHFALGGMFTLFKTQINDWIADTKKFASECIYDPACKNAEEAAECHACMHVSEFTCEYFNESLDRNMLVGSEDLDPFWDMSI</sequence>
<comment type="caution">
    <text evidence="1">The sequence shown here is derived from an EMBL/GenBank/DDBJ whole genome shotgun (WGS) entry which is preliminary data.</text>
</comment>
<dbReference type="EMBL" id="LIST01000007">
    <property type="protein sequence ID" value="KOX95423.1"/>
    <property type="molecule type" value="Genomic_DNA"/>
</dbReference>
<reference evidence="1 2" key="1">
    <citation type="submission" date="2015-08" db="EMBL/GenBank/DDBJ databases">
        <title>Genomes of Isolates from Cabo Rojo, PR.</title>
        <authorList>
            <person name="Sanchez-Nieves R.L."/>
            <person name="Montalvo-Rodriguez R."/>
        </authorList>
    </citation>
    <scope>NUCLEOTIDE SEQUENCE [LARGE SCALE GENOMIC DNA]</scope>
    <source>
        <strain evidence="1 2">5</strain>
    </source>
</reference>
<gene>
    <name evidence="1" type="ORF">AMR74_14800</name>
</gene>
<dbReference type="PATRIC" id="fig|1705389.3.peg.2141"/>
<name>A0A0N0BQM4_9EURY</name>
<accession>A0A0N0BQM4</accession>
<dbReference type="AlphaFoldDB" id="A0A0N0BQM4"/>
<keyword evidence="2" id="KW-1185">Reference proteome</keyword>
<proteinExistence type="predicted"/>
<evidence type="ECO:0000313" key="1">
    <source>
        <dbReference type="EMBL" id="KOX95423.1"/>
    </source>
</evidence>